<dbReference type="Pfam" id="PF00756">
    <property type="entry name" value="Esterase"/>
    <property type="match status" value="1"/>
</dbReference>
<protein>
    <submittedName>
        <fullName evidence="1">Esterase</fullName>
    </submittedName>
</protein>
<sequence length="306" mass="33810">MIVVLIFLSACSTKHSIVDVQASEQPSVSATGSPSDPLEASLIQKIKFKSAALDREMRMNVYLPKGYGSQEKYPVLYLIHGYTGDENSWLDGLGVSAAADKLIGEGKIAPLIIVSPEMDNSYGLNSAEEYSVSNPGDPTSTYNGRYEDYLTQDILGYVDGHYSTLASRESRYIGGLSMGGFISLYSAFSHPDLFSKVGGHSPALFLDDWSTTRGEYGLKAFLYPSDAERNSRDPLILAESADLSKLKVYLDCGDQDGYKFYEGTEKLDRILKSRGVSSEYHPNKGNHDDAYWKSHLEEYLIFYAGQ</sequence>
<dbReference type="InterPro" id="IPR029058">
    <property type="entry name" value="AB_hydrolase_fold"/>
</dbReference>
<dbReference type="OrthoDB" id="9777383at2"/>
<name>A0A494X7Y0_9BACL</name>
<evidence type="ECO:0000313" key="1">
    <source>
        <dbReference type="EMBL" id="RKP44109.1"/>
    </source>
</evidence>
<reference evidence="1 2" key="1">
    <citation type="submission" date="2018-10" db="EMBL/GenBank/DDBJ databases">
        <title>Cohnella sp. M2MS4P-1, whole genome shotgun sequence.</title>
        <authorList>
            <person name="Tuo L."/>
        </authorList>
    </citation>
    <scope>NUCLEOTIDE SEQUENCE [LARGE SCALE GENOMIC DNA]</scope>
    <source>
        <strain evidence="1 2">M2MS4P-1</strain>
    </source>
</reference>
<keyword evidence="2" id="KW-1185">Reference proteome</keyword>
<dbReference type="InterPro" id="IPR050583">
    <property type="entry name" value="Mycobacterial_A85_antigen"/>
</dbReference>
<proteinExistence type="predicted"/>
<gene>
    <name evidence="1" type="ORF">D7Z26_26950</name>
</gene>
<dbReference type="PANTHER" id="PTHR48098">
    <property type="entry name" value="ENTEROCHELIN ESTERASE-RELATED"/>
    <property type="match status" value="1"/>
</dbReference>
<comment type="caution">
    <text evidence="1">The sequence shown here is derived from an EMBL/GenBank/DDBJ whole genome shotgun (WGS) entry which is preliminary data.</text>
</comment>
<accession>A0A494X7Y0</accession>
<dbReference type="InterPro" id="IPR000801">
    <property type="entry name" value="Esterase-like"/>
</dbReference>
<dbReference type="AlphaFoldDB" id="A0A494X7Y0"/>
<dbReference type="EMBL" id="RBZM01000020">
    <property type="protein sequence ID" value="RKP44109.1"/>
    <property type="molecule type" value="Genomic_DNA"/>
</dbReference>
<dbReference type="Proteomes" id="UP000282076">
    <property type="component" value="Unassembled WGS sequence"/>
</dbReference>
<evidence type="ECO:0000313" key="2">
    <source>
        <dbReference type="Proteomes" id="UP000282076"/>
    </source>
</evidence>
<dbReference type="SUPFAM" id="SSF53474">
    <property type="entry name" value="alpha/beta-Hydrolases"/>
    <property type="match status" value="1"/>
</dbReference>
<organism evidence="1 2">
    <name type="scientific">Cohnella endophytica</name>
    <dbReference type="NCBI Taxonomy" id="2419778"/>
    <lineage>
        <taxon>Bacteria</taxon>
        <taxon>Bacillati</taxon>
        <taxon>Bacillota</taxon>
        <taxon>Bacilli</taxon>
        <taxon>Bacillales</taxon>
        <taxon>Paenibacillaceae</taxon>
        <taxon>Cohnella</taxon>
    </lineage>
</organism>
<dbReference type="Gene3D" id="3.40.50.1820">
    <property type="entry name" value="alpha/beta hydrolase"/>
    <property type="match status" value="1"/>
</dbReference>